<evidence type="ECO:0000313" key="1">
    <source>
        <dbReference type="EMBL" id="RNL61861.1"/>
    </source>
</evidence>
<name>A0ABX9W1S6_9GAMM</name>
<sequence length="216" mass="24817">MENITAINRTEKVSGSIFENSRRTDSANFFGKILSDYVEKLSGASAGRTKLDEHYQALRQEIEHSREADIEYKKELRAPVNIDANITDLAIETIKDINETKEIDDFYFQMNKALNIGYQKQSMLNEFDRNAEGELIVTSVTDASRLATQYQDEALMGLNLRMSDRSAQTEQLIRENPENLLLADQLRRECREADEKDKVEVSRQIAEYSLAIRARL</sequence>
<dbReference type="RefSeq" id="WP_123182698.1">
    <property type="nucleotide sequence ID" value="NZ_RHGB01000011.1"/>
</dbReference>
<dbReference type="Proteomes" id="UP000274695">
    <property type="component" value="Unassembled WGS sequence"/>
</dbReference>
<accession>A0ABX9W1S6</accession>
<protein>
    <submittedName>
        <fullName evidence="1">Uncharacterized protein</fullName>
    </submittedName>
</protein>
<comment type="caution">
    <text evidence="1">The sequence shown here is derived from an EMBL/GenBank/DDBJ whole genome shotgun (WGS) entry which is preliminary data.</text>
</comment>
<organism evidence="1 2">
    <name type="scientific">Zhongshania marina</name>
    <dbReference type="NCBI Taxonomy" id="2304603"/>
    <lineage>
        <taxon>Bacteria</taxon>
        <taxon>Pseudomonadati</taxon>
        <taxon>Pseudomonadota</taxon>
        <taxon>Gammaproteobacteria</taxon>
        <taxon>Cellvibrionales</taxon>
        <taxon>Spongiibacteraceae</taxon>
        <taxon>Zhongshania</taxon>
    </lineage>
</organism>
<evidence type="ECO:0000313" key="2">
    <source>
        <dbReference type="Proteomes" id="UP000274695"/>
    </source>
</evidence>
<reference evidence="1 2" key="1">
    <citation type="submission" date="2018-10" db="EMBL/GenBank/DDBJ databases">
        <title>Draft genome sequence of Zhongshania sp. DSW25-10.</title>
        <authorList>
            <person name="Oh J."/>
        </authorList>
    </citation>
    <scope>NUCLEOTIDE SEQUENCE [LARGE SCALE GENOMIC DNA]</scope>
    <source>
        <strain evidence="1 2">DSW25-10</strain>
    </source>
</reference>
<dbReference type="EMBL" id="RHGB01000011">
    <property type="protein sequence ID" value="RNL61861.1"/>
    <property type="molecule type" value="Genomic_DNA"/>
</dbReference>
<gene>
    <name evidence="1" type="ORF">D0911_11320</name>
</gene>
<proteinExistence type="predicted"/>
<keyword evidence="2" id="KW-1185">Reference proteome</keyword>